<name>A0A392S2G7_9FABA</name>
<organism evidence="1 2">
    <name type="scientific">Trifolium medium</name>
    <dbReference type="NCBI Taxonomy" id="97028"/>
    <lineage>
        <taxon>Eukaryota</taxon>
        <taxon>Viridiplantae</taxon>
        <taxon>Streptophyta</taxon>
        <taxon>Embryophyta</taxon>
        <taxon>Tracheophyta</taxon>
        <taxon>Spermatophyta</taxon>
        <taxon>Magnoliopsida</taxon>
        <taxon>eudicotyledons</taxon>
        <taxon>Gunneridae</taxon>
        <taxon>Pentapetalae</taxon>
        <taxon>rosids</taxon>
        <taxon>fabids</taxon>
        <taxon>Fabales</taxon>
        <taxon>Fabaceae</taxon>
        <taxon>Papilionoideae</taxon>
        <taxon>50 kb inversion clade</taxon>
        <taxon>NPAAA clade</taxon>
        <taxon>Hologalegina</taxon>
        <taxon>IRL clade</taxon>
        <taxon>Trifolieae</taxon>
        <taxon>Trifolium</taxon>
    </lineage>
</organism>
<proteinExistence type="predicted"/>
<dbReference type="EMBL" id="LXQA010301777">
    <property type="protein sequence ID" value="MCI42210.1"/>
    <property type="molecule type" value="Genomic_DNA"/>
</dbReference>
<accession>A0A392S2G7</accession>
<comment type="caution">
    <text evidence="1">The sequence shown here is derived from an EMBL/GenBank/DDBJ whole genome shotgun (WGS) entry which is preliminary data.</text>
</comment>
<dbReference type="AlphaFoldDB" id="A0A392S2G7"/>
<reference evidence="1 2" key="1">
    <citation type="journal article" date="2018" name="Front. Plant Sci.">
        <title>Red Clover (Trifolium pratense) and Zigzag Clover (T. medium) - A Picture of Genomic Similarities and Differences.</title>
        <authorList>
            <person name="Dluhosova J."/>
            <person name="Istvanek J."/>
            <person name="Nedelnik J."/>
            <person name="Repkova J."/>
        </authorList>
    </citation>
    <scope>NUCLEOTIDE SEQUENCE [LARGE SCALE GENOMIC DNA]</scope>
    <source>
        <strain evidence="2">cv. 10/8</strain>
        <tissue evidence="1">Leaf</tissue>
    </source>
</reference>
<protein>
    <submittedName>
        <fullName evidence="1">Uncharacterized protein</fullName>
    </submittedName>
</protein>
<evidence type="ECO:0000313" key="2">
    <source>
        <dbReference type="Proteomes" id="UP000265520"/>
    </source>
</evidence>
<evidence type="ECO:0000313" key="1">
    <source>
        <dbReference type="EMBL" id="MCI42210.1"/>
    </source>
</evidence>
<dbReference type="Proteomes" id="UP000265520">
    <property type="component" value="Unassembled WGS sequence"/>
</dbReference>
<sequence>MLQGWSAPPAICVGFPARCSGGCAVRRLMLRHAQGFGVWVDLS</sequence>
<keyword evidence="2" id="KW-1185">Reference proteome</keyword>